<feature type="region of interest" description="Disordered" evidence="1">
    <location>
        <begin position="444"/>
        <end position="693"/>
    </location>
</feature>
<proteinExistence type="predicted"/>
<dbReference type="Pfam" id="PF20497">
    <property type="entry name" value="SWI-SNF_Ssr4_C"/>
    <property type="match status" value="1"/>
</dbReference>
<evidence type="ECO:0000256" key="1">
    <source>
        <dbReference type="SAM" id="MobiDB-lite"/>
    </source>
</evidence>
<feature type="compositionally biased region" description="Low complexity" evidence="1">
    <location>
        <begin position="465"/>
        <end position="479"/>
    </location>
</feature>
<evidence type="ECO:0008006" key="6">
    <source>
        <dbReference type="Google" id="ProtNLM"/>
    </source>
</evidence>
<reference evidence="4 5" key="1">
    <citation type="submission" date="2013-03" db="EMBL/GenBank/DDBJ databases">
        <title>The Genome Sequence of Exophiala aquamarina CBS 119918.</title>
        <authorList>
            <consortium name="The Broad Institute Genomics Platform"/>
            <person name="Cuomo C."/>
            <person name="de Hoog S."/>
            <person name="Gorbushina A."/>
            <person name="Walker B."/>
            <person name="Young S.K."/>
            <person name="Zeng Q."/>
            <person name="Gargeya S."/>
            <person name="Fitzgerald M."/>
            <person name="Haas B."/>
            <person name="Abouelleil A."/>
            <person name="Allen A.W."/>
            <person name="Alvarado L."/>
            <person name="Arachchi H.M."/>
            <person name="Berlin A.M."/>
            <person name="Chapman S.B."/>
            <person name="Gainer-Dewar J."/>
            <person name="Goldberg J."/>
            <person name="Griggs A."/>
            <person name="Gujja S."/>
            <person name="Hansen M."/>
            <person name="Howarth C."/>
            <person name="Imamovic A."/>
            <person name="Ireland A."/>
            <person name="Larimer J."/>
            <person name="McCowan C."/>
            <person name="Murphy C."/>
            <person name="Pearson M."/>
            <person name="Poon T.W."/>
            <person name="Priest M."/>
            <person name="Roberts A."/>
            <person name="Saif S."/>
            <person name="Shea T."/>
            <person name="Sisk P."/>
            <person name="Sykes S."/>
            <person name="Wortman J."/>
            <person name="Nusbaum C."/>
            <person name="Birren B."/>
        </authorList>
    </citation>
    <scope>NUCLEOTIDE SEQUENCE [LARGE SCALE GENOMIC DNA]</scope>
    <source>
        <strain evidence="4 5">CBS 119918</strain>
    </source>
</reference>
<feature type="compositionally biased region" description="Polar residues" evidence="1">
    <location>
        <begin position="507"/>
        <end position="520"/>
    </location>
</feature>
<evidence type="ECO:0000259" key="2">
    <source>
        <dbReference type="Pfam" id="PF08549"/>
    </source>
</evidence>
<sequence length="693" mass="76325">MSNNTIGQMLKDPAAGLPPTLLPHVHLLSKHRYPITTNPSLETIVGYLLEAPKIVRELQPMQWQFIDTPQDGTLLLAWQPIDYLQTNFSSDGYVWADVEASFKSEVRGYTLEMFLQRSGYRAQGEAIASHSRRRYRLLPGNPSMGQQPPDPSLWLIHYSKASTRDHIPAASIPIPPHVQASMAQRRLIQSQGQLPRKDFLLHDRHNWPIIHLPQGMARAPPLPGQIPQQAPGHRRGPSVSQDTTLEDEEDVSRGDILDFMTPRDISRMRYEQHHEWMEEVIESPYPISSIVPSDLGLGRKGRLEELTKDFFDAPVSILRDSADGPPSRVGRLVPGEFDKFQKRADEKLAQLQAELDKMKEIHQKRMGKAGRYKVLHDAEKKLRTAPNVTDRRRSSTAMVVDDGGETHKDAIDEIASDVESALHKKIERTSVVTLVQRGGLEDRIASTPSAIGPGAVLATSPEKAPTPAALANTATAAEPDAQKTEPMADDEKKQKPQAVAPPETIEQKTTSTASSDEQPTPSVPQADPSTDSNQQSHAGEAQEEQGLRLDDMGMDVNMDDLDDGNGPGDNTNGDGNEWVMINEDGGHHAEDLNLADIPGDEQPQSDQVNMQQNTEGNDSSVTAGQPVPQQPNHATPLDTPDFGMEEEFDNVDVDTAGDALASYGNDEDELNLDGMEDSAFGDAFHPQEDEDIS</sequence>
<feature type="domain" description="SWI/SNF and RSC complexes subunit Ssr4 C-terminal" evidence="3">
    <location>
        <begin position="245"/>
        <end position="689"/>
    </location>
</feature>
<dbReference type="InterPro" id="IPR013859">
    <property type="entry name" value="Ssr4_N"/>
</dbReference>
<dbReference type="HOGENOM" id="CLU_013398_0_0_1"/>
<feature type="domain" description="SWI/SNF and RSC complexes subunit Ssr4 N-terminal" evidence="2">
    <location>
        <begin position="11"/>
        <end position="217"/>
    </location>
</feature>
<dbReference type="Pfam" id="PF08549">
    <property type="entry name" value="SWI-SNF_Ssr4_N"/>
    <property type="match status" value="1"/>
</dbReference>
<feature type="compositionally biased region" description="Polar residues" evidence="1">
    <location>
        <begin position="602"/>
        <end position="623"/>
    </location>
</feature>
<dbReference type="EMBL" id="AMGV01000010">
    <property type="protein sequence ID" value="KEF54383.1"/>
    <property type="molecule type" value="Genomic_DNA"/>
</dbReference>
<accession>A0A072P539</accession>
<dbReference type="AlphaFoldDB" id="A0A072P539"/>
<gene>
    <name evidence="4" type="ORF">A1O9_09549</name>
</gene>
<feature type="compositionally biased region" description="Acidic residues" evidence="1">
    <location>
        <begin position="643"/>
        <end position="652"/>
    </location>
</feature>
<protein>
    <recommendedName>
        <fullName evidence="6">DUF1750-domain-containing protein</fullName>
    </recommendedName>
</protein>
<organism evidence="4 5">
    <name type="scientific">Exophiala aquamarina CBS 119918</name>
    <dbReference type="NCBI Taxonomy" id="1182545"/>
    <lineage>
        <taxon>Eukaryota</taxon>
        <taxon>Fungi</taxon>
        <taxon>Dikarya</taxon>
        <taxon>Ascomycota</taxon>
        <taxon>Pezizomycotina</taxon>
        <taxon>Eurotiomycetes</taxon>
        <taxon>Chaetothyriomycetidae</taxon>
        <taxon>Chaetothyriales</taxon>
        <taxon>Herpotrichiellaceae</taxon>
        <taxon>Exophiala</taxon>
    </lineage>
</organism>
<dbReference type="STRING" id="1182545.A0A072P539"/>
<dbReference type="OrthoDB" id="5321006at2759"/>
<feature type="compositionally biased region" description="Acidic residues" evidence="1">
    <location>
        <begin position="665"/>
        <end position="676"/>
    </location>
</feature>
<feature type="compositionally biased region" description="Polar residues" evidence="1">
    <location>
        <begin position="527"/>
        <end position="537"/>
    </location>
</feature>
<feature type="region of interest" description="Disordered" evidence="1">
    <location>
        <begin position="222"/>
        <end position="249"/>
    </location>
</feature>
<dbReference type="Proteomes" id="UP000027920">
    <property type="component" value="Unassembled WGS sequence"/>
</dbReference>
<evidence type="ECO:0000313" key="4">
    <source>
        <dbReference type="EMBL" id="KEF54383.1"/>
    </source>
</evidence>
<dbReference type="GO" id="GO:0006338">
    <property type="term" value="P:chromatin remodeling"/>
    <property type="evidence" value="ECO:0007669"/>
    <property type="project" value="InterPro"/>
</dbReference>
<comment type="caution">
    <text evidence="4">The sequence shown here is derived from an EMBL/GenBank/DDBJ whole genome shotgun (WGS) entry which is preliminary data.</text>
</comment>
<keyword evidence="5" id="KW-1185">Reference proteome</keyword>
<dbReference type="InterPro" id="IPR046464">
    <property type="entry name" value="SWI-SNF_Ssr4_C"/>
</dbReference>
<evidence type="ECO:0000313" key="5">
    <source>
        <dbReference type="Proteomes" id="UP000027920"/>
    </source>
</evidence>
<evidence type="ECO:0000259" key="3">
    <source>
        <dbReference type="Pfam" id="PF20497"/>
    </source>
</evidence>
<dbReference type="GeneID" id="25284458"/>
<dbReference type="RefSeq" id="XP_013256973.1">
    <property type="nucleotide sequence ID" value="XM_013401519.1"/>
</dbReference>
<name>A0A072P539_9EURO</name>
<dbReference type="VEuPathDB" id="FungiDB:A1O9_09549"/>